<evidence type="ECO:0000256" key="2">
    <source>
        <dbReference type="ARBA" id="ARBA00022649"/>
    </source>
</evidence>
<keyword evidence="5" id="KW-0378">Hydrolase</keyword>
<keyword evidence="3" id="KW-0540">Nuclease</keyword>
<keyword evidence="6" id="KW-0460">Magnesium</keyword>
<evidence type="ECO:0000256" key="6">
    <source>
        <dbReference type="ARBA" id="ARBA00022842"/>
    </source>
</evidence>
<keyword evidence="4" id="KW-0479">Metal-binding</keyword>
<evidence type="ECO:0000313" key="8">
    <source>
        <dbReference type="EMBL" id="MEA5581894.1"/>
    </source>
</evidence>
<reference evidence="8 9" key="1">
    <citation type="submission" date="2023-12" db="EMBL/GenBank/DDBJ databases">
        <title>Baltic Sea Cyanobacteria.</title>
        <authorList>
            <person name="Delbaje E."/>
            <person name="Fewer D.P."/>
            <person name="Shishido T.K."/>
        </authorList>
    </citation>
    <scope>NUCLEOTIDE SEQUENCE [LARGE SCALE GENOMIC DNA]</scope>
    <source>
        <strain evidence="8 9">UHCC-0300</strain>
    </source>
</reference>
<comment type="similarity">
    <text evidence="7">Belongs to the PINc/VapC protein family.</text>
</comment>
<dbReference type="PANTHER" id="PTHR33653">
    <property type="entry name" value="RIBONUCLEASE VAPC2"/>
    <property type="match status" value="1"/>
</dbReference>
<dbReference type="InterPro" id="IPR029060">
    <property type="entry name" value="PIN-like_dom_sf"/>
</dbReference>
<evidence type="ECO:0000256" key="7">
    <source>
        <dbReference type="ARBA" id="ARBA00038093"/>
    </source>
</evidence>
<dbReference type="EMBL" id="JAYGHG010000016">
    <property type="protein sequence ID" value="MEA5581894.1"/>
    <property type="molecule type" value="Genomic_DNA"/>
</dbReference>
<dbReference type="Proteomes" id="UP001302120">
    <property type="component" value="Unassembled WGS sequence"/>
</dbReference>
<accession>A0ABU5UED8</accession>
<sequence length="142" mass="16067">MKYLLDTDHISFLQRRSSSEFSRLTMRMAQHPITDFVLSVVSFHEQVLGAHNFINRSQTNSDITRGYTLLLEILESFATAPILPFDAGAIAVFDELREQKVRIATMDLRISAIAISRNLVLLTRNIGDFGKVPGLVTENWTI</sequence>
<evidence type="ECO:0000256" key="3">
    <source>
        <dbReference type="ARBA" id="ARBA00022722"/>
    </source>
</evidence>
<proteinExistence type="inferred from homology"/>
<keyword evidence="2" id="KW-1277">Toxin-antitoxin system</keyword>
<evidence type="ECO:0000256" key="1">
    <source>
        <dbReference type="ARBA" id="ARBA00001946"/>
    </source>
</evidence>
<dbReference type="Gene3D" id="3.40.50.1010">
    <property type="entry name" value="5'-nuclease"/>
    <property type="match status" value="1"/>
</dbReference>
<comment type="caution">
    <text evidence="8">The sequence shown here is derived from an EMBL/GenBank/DDBJ whole genome shotgun (WGS) entry which is preliminary data.</text>
</comment>
<dbReference type="CDD" id="cd09881">
    <property type="entry name" value="PIN_VapC4-5_FitB-like"/>
    <property type="match status" value="1"/>
</dbReference>
<dbReference type="PANTHER" id="PTHR33653:SF1">
    <property type="entry name" value="RIBONUCLEASE VAPC2"/>
    <property type="match status" value="1"/>
</dbReference>
<organism evidence="8 9">
    <name type="scientific">Nodularia harveyana UHCC-0300</name>
    <dbReference type="NCBI Taxonomy" id="2974287"/>
    <lineage>
        <taxon>Bacteria</taxon>
        <taxon>Bacillati</taxon>
        <taxon>Cyanobacteriota</taxon>
        <taxon>Cyanophyceae</taxon>
        <taxon>Nostocales</taxon>
        <taxon>Nodulariaceae</taxon>
        <taxon>Nodularia</taxon>
    </lineage>
</organism>
<keyword evidence="9" id="KW-1185">Reference proteome</keyword>
<comment type="cofactor">
    <cofactor evidence="1">
        <name>Mg(2+)</name>
        <dbReference type="ChEBI" id="CHEBI:18420"/>
    </cofactor>
</comment>
<name>A0ABU5UED8_9CYAN</name>
<dbReference type="RefSeq" id="WP_323196223.1">
    <property type="nucleotide sequence ID" value="NZ_JAYGHG010000016.1"/>
</dbReference>
<evidence type="ECO:0000313" key="9">
    <source>
        <dbReference type="Proteomes" id="UP001302120"/>
    </source>
</evidence>
<protein>
    <submittedName>
        <fullName evidence="8">Type II toxin-antitoxin system VapC family toxin</fullName>
    </submittedName>
</protein>
<evidence type="ECO:0000256" key="5">
    <source>
        <dbReference type="ARBA" id="ARBA00022801"/>
    </source>
</evidence>
<dbReference type="SUPFAM" id="SSF88723">
    <property type="entry name" value="PIN domain-like"/>
    <property type="match status" value="1"/>
</dbReference>
<evidence type="ECO:0000256" key="4">
    <source>
        <dbReference type="ARBA" id="ARBA00022723"/>
    </source>
</evidence>
<gene>
    <name evidence="8" type="ORF">VB620_11150</name>
</gene>
<dbReference type="InterPro" id="IPR050556">
    <property type="entry name" value="Type_II_TA_system_RNase"/>
</dbReference>